<feature type="zinc finger region" description="C4-type" evidence="7">
    <location>
        <begin position="58"/>
        <end position="73"/>
    </location>
</feature>
<sequence length="198" mass="21902">MTREPEPLQALVDSIANLPGIGVRTARRLAYHLLQHDRSGAEYLAINLQRALQTLKHCHKCNNFSSTDICDICASSKRDASLLCVVETPADLVRIEESHGFNGLYFVLMGRISPMSSKGAQGLNFEHLIERVKDSDVREVIIATNFTAEGETTAHFIKTFLTEMGINTSRIARGVPSGSELEYVDAATIAWALNDRKK</sequence>
<accession>G4QBJ4</accession>
<dbReference type="Pfam" id="PF13662">
    <property type="entry name" value="Toprim_4"/>
    <property type="match status" value="1"/>
</dbReference>
<dbReference type="Gene3D" id="1.10.8.420">
    <property type="entry name" value="RecR Domain 1"/>
    <property type="match status" value="1"/>
</dbReference>
<dbReference type="STRING" id="1008459.TASI_1224"/>
<dbReference type="SMART" id="SM00493">
    <property type="entry name" value="TOPRIM"/>
    <property type="match status" value="1"/>
</dbReference>
<reference key="1">
    <citation type="submission" date="2011-09" db="EMBL/GenBank/DDBJ databases">
        <title>Genomic characterization of the Taylorella genus.</title>
        <authorList>
            <person name="Hebert L."/>
            <person name="Moumen B."/>
            <person name="Pons N."/>
            <person name="Duquesne F."/>
            <person name="Breuil M.-F."/>
            <person name="Goux D."/>
            <person name="Batto J.-M."/>
            <person name="Renault P."/>
            <person name="Laugier C."/>
            <person name="Petry S."/>
        </authorList>
    </citation>
    <scope>NUCLEOTIDE SEQUENCE</scope>
    <source>
        <strain>MCE3</strain>
    </source>
</reference>
<dbReference type="RefSeq" id="WP_014111866.1">
    <property type="nucleotide sequence ID" value="NC_016043.1"/>
</dbReference>
<evidence type="ECO:0000256" key="6">
    <source>
        <dbReference type="ARBA" id="ARBA00023204"/>
    </source>
</evidence>
<reference evidence="9 10" key="2">
    <citation type="journal article" date="2012" name="PLoS ONE">
        <title>Genomic characterization of the taylorella genus.</title>
        <authorList>
            <person name="Hebert L."/>
            <person name="Moumen B."/>
            <person name="Pons N."/>
            <person name="Duquesne F."/>
            <person name="Breuil M.F."/>
            <person name="Goux D."/>
            <person name="Batto J.M."/>
            <person name="Laugier C."/>
            <person name="Renault P."/>
            <person name="Petry S."/>
        </authorList>
    </citation>
    <scope>NUCLEOTIDE SEQUENCE [LARGE SCALE GENOMIC DNA]</scope>
    <source>
        <strain evidence="9 10">MCE3</strain>
    </source>
</reference>
<evidence type="ECO:0000256" key="3">
    <source>
        <dbReference type="ARBA" id="ARBA00022771"/>
    </source>
</evidence>
<evidence type="ECO:0000256" key="5">
    <source>
        <dbReference type="ARBA" id="ARBA00023172"/>
    </source>
</evidence>
<dbReference type="SUPFAM" id="SSF111304">
    <property type="entry name" value="Recombination protein RecR"/>
    <property type="match status" value="1"/>
</dbReference>
<dbReference type="InterPro" id="IPR000093">
    <property type="entry name" value="DNA_Rcmb_RecR"/>
</dbReference>
<protein>
    <recommendedName>
        <fullName evidence="7">Recombination protein RecR</fullName>
    </recommendedName>
</protein>
<dbReference type="HAMAP" id="MF_00017">
    <property type="entry name" value="RecR"/>
    <property type="match status" value="1"/>
</dbReference>
<proteinExistence type="inferred from homology"/>
<keyword evidence="1 7" id="KW-0479">Metal-binding</keyword>
<dbReference type="PANTHER" id="PTHR30446">
    <property type="entry name" value="RECOMBINATION PROTEIN RECR"/>
    <property type="match status" value="1"/>
</dbReference>
<dbReference type="InterPro" id="IPR015967">
    <property type="entry name" value="Rcmb_RecR_Znf"/>
</dbReference>
<dbReference type="NCBIfam" id="TIGR00615">
    <property type="entry name" value="recR"/>
    <property type="match status" value="1"/>
</dbReference>
<dbReference type="Pfam" id="PF21175">
    <property type="entry name" value="RecR_C"/>
    <property type="match status" value="1"/>
</dbReference>
<dbReference type="PROSITE" id="PS01300">
    <property type="entry name" value="RECR"/>
    <property type="match status" value="1"/>
</dbReference>
<feature type="domain" description="Toprim" evidence="8">
    <location>
        <begin position="81"/>
        <end position="176"/>
    </location>
</feature>
<dbReference type="eggNOG" id="COG0353">
    <property type="taxonomic scope" value="Bacteria"/>
</dbReference>
<gene>
    <name evidence="7" type="primary">recR</name>
    <name evidence="9" type="ordered locus">TASI_1224</name>
</gene>
<evidence type="ECO:0000256" key="4">
    <source>
        <dbReference type="ARBA" id="ARBA00022833"/>
    </source>
</evidence>
<dbReference type="Proteomes" id="UP000009284">
    <property type="component" value="Chromosome"/>
</dbReference>
<dbReference type="Pfam" id="PF02132">
    <property type="entry name" value="RecR_ZnF"/>
    <property type="match status" value="1"/>
</dbReference>
<keyword evidence="5 7" id="KW-0233">DNA recombination</keyword>
<evidence type="ECO:0000313" key="10">
    <source>
        <dbReference type="Proteomes" id="UP000009284"/>
    </source>
</evidence>
<dbReference type="GO" id="GO:0003677">
    <property type="term" value="F:DNA binding"/>
    <property type="evidence" value="ECO:0007669"/>
    <property type="project" value="UniProtKB-UniRule"/>
</dbReference>
<evidence type="ECO:0000259" key="8">
    <source>
        <dbReference type="PROSITE" id="PS50880"/>
    </source>
</evidence>
<dbReference type="Gene3D" id="3.40.1360.10">
    <property type="match status" value="1"/>
</dbReference>
<keyword evidence="6 7" id="KW-0234">DNA repair</keyword>
<organism evidence="9 10">
    <name type="scientific">Taylorella asinigenitalis (strain MCE3)</name>
    <dbReference type="NCBI Taxonomy" id="1008459"/>
    <lineage>
        <taxon>Bacteria</taxon>
        <taxon>Pseudomonadati</taxon>
        <taxon>Pseudomonadota</taxon>
        <taxon>Betaproteobacteria</taxon>
        <taxon>Burkholderiales</taxon>
        <taxon>Alcaligenaceae</taxon>
        <taxon>Taylorella</taxon>
    </lineage>
</organism>
<evidence type="ECO:0000256" key="7">
    <source>
        <dbReference type="HAMAP-Rule" id="MF_00017"/>
    </source>
</evidence>
<evidence type="ECO:0000313" key="9">
    <source>
        <dbReference type="EMBL" id="AEP36972.1"/>
    </source>
</evidence>
<dbReference type="GO" id="GO:0008270">
    <property type="term" value="F:zinc ion binding"/>
    <property type="evidence" value="ECO:0007669"/>
    <property type="project" value="UniProtKB-KW"/>
</dbReference>
<name>G4QBJ4_TAYAM</name>
<keyword evidence="4 7" id="KW-0862">Zinc</keyword>
<dbReference type="KEGG" id="tas:TASI_1224"/>
<evidence type="ECO:0000256" key="2">
    <source>
        <dbReference type="ARBA" id="ARBA00022763"/>
    </source>
</evidence>
<dbReference type="InterPro" id="IPR006171">
    <property type="entry name" value="TOPRIM_dom"/>
</dbReference>
<dbReference type="PROSITE" id="PS50880">
    <property type="entry name" value="TOPRIM"/>
    <property type="match status" value="1"/>
</dbReference>
<dbReference type="EMBL" id="CP003059">
    <property type="protein sequence ID" value="AEP36972.1"/>
    <property type="molecule type" value="Genomic_DNA"/>
</dbReference>
<comment type="similarity">
    <text evidence="7">Belongs to the RecR family.</text>
</comment>
<dbReference type="PANTHER" id="PTHR30446:SF0">
    <property type="entry name" value="RECOMBINATION PROTEIN RECR"/>
    <property type="match status" value="1"/>
</dbReference>
<dbReference type="CDD" id="cd01025">
    <property type="entry name" value="TOPRIM_recR"/>
    <property type="match status" value="1"/>
</dbReference>
<keyword evidence="10" id="KW-1185">Reference proteome</keyword>
<dbReference type="GO" id="GO:0006281">
    <property type="term" value="P:DNA repair"/>
    <property type="evidence" value="ECO:0007669"/>
    <property type="project" value="UniProtKB-UniRule"/>
</dbReference>
<dbReference type="InterPro" id="IPR023627">
    <property type="entry name" value="Rcmb_RecR"/>
</dbReference>
<dbReference type="AlphaFoldDB" id="G4QBJ4"/>
<dbReference type="GO" id="GO:0006310">
    <property type="term" value="P:DNA recombination"/>
    <property type="evidence" value="ECO:0007669"/>
    <property type="project" value="UniProtKB-UniRule"/>
</dbReference>
<dbReference type="HOGENOM" id="CLU_060739_1_2_4"/>
<evidence type="ECO:0000256" key="1">
    <source>
        <dbReference type="ARBA" id="ARBA00022723"/>
    </source>
</evidence>
<keyword evidence="2 7" id="KW-0227">DNA damage</keyword>
<dbReference type="InterPro" id="IPR034137">
    <property type="entry name" value="TOPRIM_RecR"/>
</dbReference>
<dbReference type="OrthoDB" id="9802672at2"/>
<keyword evidence="3 7" id="KW-0863">Zinc-finger</keyword>
<dbReference type="Pfam" id="PF21176">
    <property type="entry name" value="RecR_HhH"/>
    <property type="match status" value="1"/>
</dbReference>
<comment type="function">
    <text evidence="7">May play a role in DNA repair. It seems to be involved in an RecBC-independent recombinational process of DNA repair. It may act with RecF and RecO.</text>
</comment>